<organism evidence="1 2">
    <name type="scientific">Hyphomonas adhaerens MHS-3</name>
    <dbReference type="NCBI Taxonomy" id="1280949"/>
    <lineage>
        <taxon>Bacteria</taxon>
        <taxon>Pseudomonadati</taxon>
        <taxon>Pseudomonadota</taxon>
        <taxon>Alphaproteobacteria</taxon>
        <taxon>Hyphomonadales</taxon>
        <taxon>Hyphomonadaceae</taxon>
        <taxon>Hyphomonas</taxon>
    </lineage>
</organism>
<comment type="caution">
    <text evidence="1">The sequence shown here is derived from an EMBL/GenBank/DDBJ whole genome shotgun (WGS) entry which is preliminary data.</text>
</comment>
<dbReference type="Proteomes" id="UP000027446">
    <property type="component" value="Unassembled WGS sequence"/>
</dbReference>
<evidence type="ECO:0000313" key="2">
    <source>
        <dbReference type="Proteomes" id="UP000027446"/>
    </source>
</evidence>
<gene>
    <name evidence="1" type="ORF">HAD_00905</name>
</gene>
<reference evidence="1 2" key="1">
    <citation type="journal article" date="2014" name="Antonie Van Leeuwenhoek">
        <title>Hyphomonas beringensis sp. nov. and Hyphomonas chukchiensis sp. nov., isolated from surface seawater of the Bering Sea and Chukchi Sea.</title>
        <authorList>
            <person name="Li C."/>
            <person name="Lai Q."/>
            <person name="Li G."/>
            <person name="Dong C."/>
            <person name="Wang J."/>
            <person name="Liao Y."/>
            <person name="Shao Z."/>
        </authorList>
    </citation>
    <scope>NUCLEOTIDE SEQUENCE [LARGE SCALE GENOMIC DNA]</scope>
    <source>
        <strain evidence="1 2">MHS-3</strain>
    </source>
</reference>
<sequence>MEPQNDWCILCVSRGVDFQIEAVFRRGADNAALVGNESGGGYRLGTWGLKGKRGAFALPRRNWLRRFPAEYADWRGSIWNAPEYIDVVHLLADQRACGS</sequence>
<dbReference type="AlphaFoldDB" id="A0A069E356"/>
<evidence type="ECO:0000313" key="1">
    <source>
        <dbReference type="EMBL" id="KCZ84194.1"/>
    </source>
</evidence>
<protein>
    <submittedName>
        <fullName evidence="1">Uncharacterized protein</fullName>
    </submittedName>
</protein>
<proteinExistence type="predicted"/>
<accession>A0A069E356</accession>
<keyword evidence="2" id="KW-1185">Reference proteome</keyword>
<dbReference type="EMBL" id="ARYH01000001">
    <property type="protein sequence ID" value="KCZ84194.1"/>
    <property type="molecule type" value="Genomic_DNA"/>
</dbReference>
<name>A0A069E356_9PROT</name>